<sequence>MTHIDRQRVIKSENEMDSMRDVCTTGAQTMAAMISSVKDLQNENAICGLLEFEGRRRGSQMQAYPPVIAGGVRANTIHYLDANNDLNPNETVLVDAGCDLNGYVSDITRCFPISGHWSDAQRSLYEALLYVHEELLTYAHNLEKVRLSALFRRMNELLAASFTELGLIRAKDNLEMLRMAEKLCPHHVSHYLGMDVHDCPSVSRDIDLPPNVVFTIEPGVYVPNDWPVAEFRGIGYRIEDDVATSPSGGIELLTAAVPRDPVEIQRLMGTAE</sequence>
<dbReference type="GO" id="GO:0005739">
    <property type="term" value="C:mitochondrion"/>
    <property type="evidence" value="ECO:0007669"/>
    <property type="project" value="TreeGrafter"/>
</dbReference>
<feature type="domain" description="Peptidase M24" evidence="6">
    <location>
        <begin position="18"/>
        <end position="243"/>
    </location>
</feature>
<proteinExistence type="inferred from homology"/>
<keyword evidence="4" id="KW-0378">Hydrolase</keyword>
<keyword evidence="3" id="KW-0479">Metal-binding</keyword>
<dbReference type="InterPro" id="IPR036005">
    <property type="entry name" value="Creatinase/aminopeptidase-like"/>
</dbReference>
<organism evidence="7 8">
    <name type="scientific">Caenorhabditis japonica</name>
    <dbReference type="NCBI Taxonomy" id="281687"/>
    <lineage>
        <taxon>Eukaryota</taxon>
        <taxon>Metazoa</taxon>
        <taxon>Ecdysozoa</taxon>
        <taxon>Nematoda</taxon>
        <taxon>Chromadorea</taxon>
        <taxon>Rhabditida</taxon>
        <taxon>Rhabditina</taxon>
        <taxon>Rhabditomorpha</taxon>
        <taxon>Rhabditoidea</taxon>
        <taxon>Rhabditidae</taxon>
        <taxon>Peloderinae</taxon>
        <taxon>Caenorhabditis</taxon>
    </lineage>
</organism>
<dbReference type="GO" id="GO:0006508">
    <property type="term" value="P:proteolysis"/>
    <property type="evidence" value="ECO:0007669"/>
    <property type="project" value="TreeGrafter"/>
</dbReference>
<dbReference type="InterPro" id="IPR052433">
    <property type="entry name" value="X-Pro_dipept-like"/>
</dbReference>
<reference evidence="7" key="2">
    <citation type="submission" date="2022-06" db="UniProtKB">
        <authorList>
            <consortium name="EnsemblMetazoa"/>
        </authorList>
    </citation>
    <scope>IDENTIFICATION</scope>
    <source>
        <strain evidence="7">DF5081</strain>
    </source>
</reference>
<evidence type="ECO:0000256" key="1">
    <source>
        <dbReference type="ARBA" id="ARBA00001936"/>
    </source>
</evidence>
<protein>
    <submittedName>
        <fullName evidence="7">Peptidase_M24 domain-containing protein</fullName>
    </submittedName>
</protein>
<evidence type="ECO:0000256" key="5">
    <source>
        <dbReference type="ARBA" id="ARBA00023211"/>
    </source>
</evidence>
<accession>A0A8R1HQ19</accession>
<reference evidence="8" key="1">
    <citation type="submission" date="2010-08" db="EMBL/GenBank/DDBJ databases">
        <authorList>
            <consortium name="Caenorhabditis japonica Sequencing Consortium"/>
            <person name="Wilson R.K."/>
        </authorList>
    </citation>
    <scope>NUCLEOTIDE SEQUENCE [LARGE SCALE GENOMIC DNA]</scope>
    <source>
        <strain evidence="8">DF5081</strain>
    </source>
</reference>
<dbReference type="PANTHER" id="PTHR43226:SF4">
    <property type="entry name" value="XAA-PRO AMINOPEPTIDASE 3"/>
    <property type="match status" value="1"/>
</dbReference>
<dbReference type="Proteomes" id="UP000005237">
    <property type="component" value="Unassembled WGS sequence"/>
</dbReference>
<comment type="cofactor">
    <cofactor evidence="1">
        <name>Mn(2+)</name>
        <dbReference type="ChEBI" id="CHEBI:29035"/>
    </cofactor>
</comment>
<evidence type="ECO:0000259" key="6">
    <source>
        <dbReference type="Pfam" id="PF00557"/>
    </source>
</evidence>
<name>A0A8R1HQ19_CAEJA</name>
<dbReference type="EnsemblMetazoa" id="CJA06744.1">
    <property type="protein sequence ID" value="CJA06744.1"/>
    <property type="gene ID" value="WBGene00125948"/>
</dbReference>
<dbReference type="Pfam" id="PF00557">
    <property type="entry name" value="Peptidase_M24"/>
    <property type="match status" value="1"/>
</dbReference>
<dbReference type="AlphaFoldDB" id="A0A8R1HQ19"/>
<evidence type="ECO:0000313" key="7">
    <source>
        <dbReference type="EnsemblMetazoa" id="CJA06744.1"/>
    </source>
</evidence>
<keyword evidence="8" id="KW-1185">Reference proteome</keyword>
<dbReference type="SUPFAM" id="SSF55920">
    <property type="entry name" value="Creatinase/aminopeptidase"/>
    <property type="match status" value="1"/>
</dbReference>
<dbReference type="GO" id="GO:0046872">
    <property type="term" value="F:metal ion binding"/>
    <property type="evidence" value="ECO:0007669"/>
    <property type="project" value="UniProtKB-KW"/>
</dbReference>
<evidence type="ECO:0000256" key="2">
    <source>
        <dbReference type="ARBA" id="ARBA00008766"/>
    </source>
</evidence>
<dbReference type="InterPro" id="IPR000994">
    <property type="entry name" value="Pept_M24"/>
</dbReference>
<dbReference type="GO" id="GO:0004177">
    <property type="term" value="F:aminopeptidase activity"/>
    <property type="evidence" value="ECO:0007669"/>
    <property type="project" value="TreeGrafter"/>
</dbReference>
<comment type="similarity">
    <text evidence="2">Belongs to the peptidase M24B family.</text>
</comment>
<keyword evidence="5" id="KW-0464">Manganese</keyword>
<dbReference type="Gene3D" id="3.90.230.10">
    <property type="entry name" value="Creatinase/methionine aminopeptidase superfamily"/>
    <property type="match status" value="1"/>
</dbReference>
<dbReference type="PANTHER" id="PTHR43226">
    <property type="entry name" value="XAA-PRO AMINOPEPTIDASE 3"/>
    <property type="match status" value="1"/>
</dbReference>
<evidence type="ECO:0000256" key="4">
    <source>
        <dbReference type="ARBA" id="ARBA00022801"/>
    </source>
</evidence>
<evidence type="ECO:0000256" key="3">
    <source>
        <dbReference type="ARBA" id="ARBA00022723"/>
    </source>
</evidence>
<evidence type="ECO:0000313" key="8">
    <source>
        <dbReference type="Proteomes" id="UP000005237"/>
    </source>
</evidence>